<dbReference type="Proteomes" id="UP000661112">
    <property type="component" value="Unassembled WGS sequence"/>
</dbReference>
<proteinExistence type="predicted"/>
<comment type="caution">
    <text evidence="1">The sequence shown here is derived from an EMBL/GenBank/DDBJ whole genome shotgun (WGS) entry which is preliminary data.</text>
</comment>
<sequence length="47" mass="5059">MLAQLTVCIANRAIIESTLLLAIVGDRLSLHTGALRSLPEVSPTMRL</sequence>
<reference evidence="1 2" key="1">
    <citation type="journal article" date="2020" name="ISME J.">
        <title>Comparative genomics reveals insights into cyanobacterial evolution and habitat adaptation.</title>
        <authorList>
            <person name="Chen M.Y."/>
            <person name="Teng W.K."/>
            <person name="Zhao L."/>
            <person name="Hu C.X."/>
            <person name="Zhou Y.K."/>
            <person name="Han B.P."/>
            <person name="Song L.R."/>
            <person name="Shu W.S."/>
        </authorList>
    </citation>
    <scope>NUCLEOTIDE SEQUENCE [LARGE SCALE GENOMIC DNA]</scope>
    <source>
        <strain evidence="1 2">FACHB-119</strain>
    </source>
</reference>
<evidence type="ECO:0000313" key="1">
    <source>
        <dbReference type="EMBL" id="MBD2500484.1"/>
    </source>
</evidence>
<evidence type="ECO:0000313" key="2">
    <source>
        <dbReference type="Proteomes" id="UP000661112"/>
    </source>
</evidence>
<dbReference type="EMBL" id="JACJSG010000008">
    <property type="protein sequence ID" value="MBD2500484.1"/>
    <property type="molecule type" value="Genomic_DNA"/>
</dbReference>
<dbReference type="RefSeq" id="WP_190469346.1">
    <property type="nucleotide sequence ID" value="NZ_JACJSG010000008.1"/>
</dbReference>
<organism evidence="1 2">
    <name type="scientific">Anabaena azotica FACHB-119</name>
    <dbReference type="NCBI Taxonomy" id="947527"/>
    <lineage>
        <taxon>Bacteria</taxon>
        <taxon>Bacillati</taxon>
        <taxon>Cyanobacteriota</taxon>
        <taxon>Cyanophyceae</taxon>
        <taxon>Nostocales</taxon>
        <taxon>Nostocaceae</taxon>
        <taxon>Anabaena</taxon>
        <taxon>Anabaena azotica</taxon>
    </lineage>
</organism>
<name>A0ABR8CZW1_9NOST</name>
<accession>A0ABR8CZW1</accession>
<gene>
    <name evidence="1" type="ORF">H6G83_07590</name>
</gene>
<keyword evidence="2" id="KW-1185">Reference proteome</keyword>
<protein>
    <submittedName>
        <fullName evidence="1">Uncharacterized protein</fullName>
    </submittedName>
</protein>